<sequence length="453" mass="46156">MTGRRPAPTGGHGTPARDTPSGGDRAARWLARTAIATAAVAVGLLVGVGGFRSVVLAAVAVAGAGTGLAGAWAALAYRGGRRAVAAAVAVLAPVAVLTLYAWSGLLLLALVCAGLWAVAVAAAAAALPHARTAEHTVAAPPHHPFLIMNPRSGGGKVGKHDLARKARALGADVVLLDGARHVDVTELARRAVRDGADLLGVAGGDGTQAEVARVAVEHGVPFLVIAAGTRNHFAMDLGLDRADPAAALDALTDGVELRVDVGWAGDRMFVNNASFGAYAAVVQSPGYREDKVATALQVLPDLLGAEHGPGLRLHAGPADVAGAQAVLVSNNPYATSDIAGLGRRERLDGGVLGVLAVTVSGAADAARLVRGTHSQPLTRAAAGEAVIEADTPSIPAGVDGESVVLPTPVRCHIQPGALRVRVPRHRPARRPRPQVDWRRLGRLAFSTGRGRRP</sequence>
<evidence type="ECO:0000256" key="3">
    <source>
        <dbReference type="SAM" id="MobiDB-lite"/>
    </source>
</evidence>
<dbReference type="InterPro" id="IPR050187">
    <property type="entry name" value="Lipid_Phosphate_FormReg"/>
</dbReference>
<feature type="transmembrane region" description="Helical" evidence="4">
    <location>
        <begin position="108"/>
        <end position="127"/>
    </location>
</feature>
<evidence type="ECO:0000313" key="6">
    <source>
        <dbReference type="EMBL" id="UWZ58902.1"/>
    </source>
</evidence>
<dbReference type="InterPro" id="IPR016064">
    <property type="entry name" value="NAD/diacylglycerol_kinase_sf"/>
</dbReference>
<evidence type="ECO:0000313" key="7">
    <source>
        <dbReference type="Proteomes" id="UP001058003"/>
    </source>
</evidence>
<dbReference type="RefSeq" id="WP_081971090.1">
    <property type="nucleotide sequence ID" value="NZ_CP073767.1"/>
</dbReference>
<evidence type="ECO:0000256" key="2">
    <source>
        <dbReference type="ARBA" id="ARBA00005983"/>
    </source>
</evidence>
<comment type="cofactor">
    <cofactor evidence="1">
        <name>Mg(2+)</name>
        <dbReference type="ChEBI" id="CHEBI:18420"/>
    </cofactor>
</comment>
<gene>
    <name evidence="6" type="ORF">Daura_23680</name>
</gene>
<dbReference type="InterPro" id="IPR001206">
    <property type="entry name" value="Diacylglycerol_kinase_cat_dom"/>
</dbReference>
<keyword evidence="6" id="KW-0418">Kinase</keyword>
<dbReference type="SUPFAM" id="SSF111331">
    <property type="entry name" value="NAD kinase/diacylglycerol kinase-like"/>
    <property type="match status" value="1"/>
</dbReference>
<accession>A0A9Q9MRW2</accession>
<dbReference type="PROSITE" id="PS50146">
    <property type="entry name" value="DAGK"/>
    <property type="match status" value="1"/>
</dbReference>
<evidence type="ECO:0000256" key="4">
    <source>
        <dbReference type="SAM" id="Phobius"/>
    </source>
</evidence>
<protein>
    <submittedName>
        <fullName evidence="6">NAD(+)/NADH kinase</fullName>
    </submittedName>
</protein>
<feature type="domain" description="DAGKc" evidence="5">
    <location>
        <begin position="139"/>
        <end position="268"/>
    </location>
</feature>
<keyword evidence="4" id="KW-0472">Membrane</keyword>
<proteinExistence type="inferred from homology"/>
<dbReference type="EMBL" id="CP073767">
    <property type="protein sequence ID" value="UWZ58902.1"/>
    <property type="molecule type" value="Genomic_DNA"/>
</dbReference>
<dbReference type="InterPro" id="IPR017438">
    <property type="entry name" value="ATP-NAD_kinase_N"/>
</dbReference>
<dbReference type="PANTHER" id="PTHR12358:SF54">
    <property type="entry name" value="SPHINGOSINE KINASE RELATED PROTEIN"/>
    <property type="match status" value="1"/>
</dbReference>
<name>A0A9Q9MRW2_9ACTN</name>
<dbReference type="Proteomes" id="UP001058003">
    <property type="component" value="Chromosome"/>
</dbReference>
<feature type="transmembrane region" description="Helical" evidence="4">
    <location>
        <begin position="29"/>
        <end position="48"/>
    </location>
</feature>
<feature type="transmembrane region" description="Helical" evidence="4">
    <location>
        <begin position="54"/>
        <end position="76"/>
    </location>
</feature>
<dbReference type="Gene3D" id="3.40.50.10330">
    <property type="entry name" value="Probable inorganic polyphosphate/atp-NAD kinase, domain 1"/>
    <property type="match status" value="1"/>
</dbReference>
<evidence type="ECO:0000259" key="5">
    <source>
        <dbReference type="PROSITE" id="PS50146"/>
    </source>
</evidence>
<dbReference type="Pfam" id="PF00781">
    <property type="entry name" value="DAGK_cat"/>
    <property type="match status" value="1"/>
</dbReference>
<keyword evidence="6" id="KW-0808">Transferase</keyword>
<reference evidence="6" key="1">
    <citation type="submission" date="2021-04" db="EMBL/GenBank/DDBJ databases">
        <title>Dactylosporangium aurantiacum NRRL B-8018 full assembly.</title>
        <authorList>
            <person name="Hartkoorn R.C."/>
            <person name="Beaudoing E."/>
            <person name="Hot D."/>
        </authorList>
    </citation>
    <scope>NUCLEOTIDE SEQUENCE</scope>
    <source>
        <strain evidence="6">NRRL B-8018</strain>
    </source>
</reference>
<dbReference type="Gene3D" id="2.60.200.40">
    <property type="match status" value="1"/>
</dbReference>
<keyword evidence="4" id="KW-0812">Transmembrane</keyword>
<feature type="region of interest" description="Disordered" evidence="3">
    <location>
        <begin position="1"/>
        <end position="24"/>
    </location>
</feature>
<organism evidence="6 7">
    <name type="scientific">Dactylosporangium aurantiacum</name>
    <dbReference type="NCBI Taxonomy" id="35754"/>
    <lineage>
        <taxon>Bacteria</taxon>
        <taxon>Bacillati</taxon>
        <taxon>Actinomycetota</taxon>
        <taxon>Actinomycetes</taxon>
        <taxon>Micromonosporales</taxon>
        <taxon>Micromonosporaceae</taxon>
        <taxon>Dactylosporangium</taxon>
    </lineage>
</organism>
<dbReference type="AlphaFoldDB" id="A0A9Q9MRW2"/>
<comment type="similarity">
    <text evidence="2">Belongs to the diacylglycerol/lipid kinase family.</text>
</comment>
<dbReference type="KEGG" id="daur:Daura_23680"/>
<dbReference type="PANTHER" id="PTHR12358">
    <property type="entry name" value="SPHINGOSINE KINASE"/>
    <property type="match status" value="1"/>
</dbReference>
<feature type="transmembrane region" description="Helical" evidence="4">
    <location>
        <begin position="83"/>
        <end position="102"/>
    </location>
</feature>
<dbReference type="OrthoDB" id="3208200at2"/>
<dbReference type="GO" id="GO:0016301">
    <property type="term" value="F:kinase activity"/>
    <property type="evidence" value="ECO:0007669"/>
    <property type="project" value="UniProtKB-KW"/>
</dbReference>
<evidence type="ECO:0000256" key="1">
    <source>
        <dbReference type="ARBA" id="ARBA00001946"/>
    </source>
</evidence>
<keyword evidence="4" id="KW-1133">Transmembrane helix</keyword>
<keyword evidence="7" id="KW-1185">Reference proteome</keyword>